<protein>
    <submittedName>
        <fullName evidence="1">Uncharacterized protein</fullName>
    </submittedName>
</protein>
<dbReference type="OrthoDB" id="5455447at2"/>
<reference evidence="1 2" key="1">
    <citation type="submission" date="2009-06" db="EMBL/GenBank/DDBJ databases">
        <title>Complete sequence of Desulfovibrio salexigens DSM 2638.</title>
        <authorList>
            <consortium name="US DOE Joint Genome Institute"/>
            <person name="Lucas S."/>
            <person name="Copeland A."/>
            <person name="Lapidus A."/>
            <person name="Glavina del Rio T."/>
            <person name="Tice H."/>
            <person name="Bruce D."/>
            <person name="Goodwin L."/>
            <person name="Pitluck S."/>
            <person name="Munk A.C."/>
            <person name="Brettin T."/>
            <person name="Detter J.C."/>
            <person name="Han C."/>
            <person name="Tapia R."/>
            <person name="Larimer F."/>
            <person name="Land M."/>
            <person name="Hauser L."/>
            <person name="Kyrpides N."/>
            <person name="Anderson I."/>
            <person name="Wall J.D."/>
            <person name="Arkin A.P."/>
            <person name="Dehal P."/>
            <person name="Chivian D."/>
            <person name="Giles B."/>
            <person name="Hazen T.C."/>
        </authorList>
    </citation>
    <scope>NUCLEOTIDE SEQUENCE [LARGE SCALE GENOMIC DNA]</scope>
    <source>
        <strain evidence="2">ATCC 14822 / DSM 2638 / NCIMB 8403 / VKM B-1763</strain>
    </source>
</reference>
<dbReference type="KEGG" id="dsa:Desal_2145"/>
<evidence type="ECO:0000313" key="1">
    <source>
        <dbReference type="EMBL" id="ACS80204.1"/>
    </source>
</evidence>
<organism evidence="1 2">
    <name type="scientific">Maridesulfovibrio salexigens (strain ATCC 14822 / DSM 2638 / NCIMB 8403 / VKM B-1763)</name>
    <name type="common">Desulfovibrio salexigens</name>
    <dbReference type="NCBI Taxonomy" id="526222"/>
    <lineage>
        <taxon>Bacteria</taxon>
        <taxon>Pseudomonadati</taxon>
        <taxon>Thermodesulfobacteriota</taxon>
        <taxon>Desulfovibrionia</taxon>
        <taxon>Desulfovibrionales</taxon>
        <taxon>Desulfovibrionaceae</taxon>
        <taxon>Maridesulfovibrio</taxon>
    </lineage>
</organism>
<dbReference type="AlphaFoldDB" id="C6BW01"/>
<dbReference type="eggNOG" id="ENOG50318Q5">
    <property type="taxonomic scope" value="Bacteria"/>
</dbReference>
<accession>C6BW01</accession>
<gene>
    <name evidence="1" type="ordered locus">Desal_2145</name>
</gene>
<sequence length="144" mass="16677">MSALAKLKDKYRKLEPETPYSKFKRLCLKEGVIPVSEEEFNQDWQTYEAGHEAMKTLGKMLRQHPTGFKLKRNMVGELVVIIDEAWGKANFETLWEMWSLYEKAAPLIALLHMDRLPLVEDEPSKRLVEGRLPLGPPQRSMNHG</sequence>
<dbReference type="HOGENOM" id="CLU_1793346_0_0_7"/>
<dbReference type="RefSeq" id="WP_015852020.1">
    <property type="nucleotide sequence ID" value="NC_012881.1"/>
</dbReference>
<proteinExistence type="predicted"/>
<keyword evidence="2" id="KW-1185">Reference proteome</keyword>
<dbReference type="STRING" id="526222.Desal_2145"/>
<evidence type="ECO:0000313" key="2">
    <source>
        <dbReference type="Proteomes" id="UP000002601"/>
    </source>
</evidence>
<dbReference type="EMBL" id="CP001649">
    <property type="protein sequence ID" value="ACS80204.1"/>
    <property type="molecule type" value="Genomic_DNA"/>
</dbReference>
<dbReference type="Proteomes" id="UP000002601">
    <property type="component" value="Chromosome"/>
</dbReference>
<name>C6BW01_MARSD</name>